<dbReference type="GeneID" id="24096905"/>
<protein>
    <submittedName>
        <fullName evidence="1">Uncharacterized protein</fullName>
    </submittedName>
</protein>
<gene>
    <name evidence="1" type="ORF">FIBRA_04068</name>
</gene>
<dbReference type="HOGENOM" id="CLU_1768082_0_0_1"/>
<evidence type="ECO:0000313" key="1">
    <source>
        <dbReference type="EMBL" id="CCM01994.1"/>
    </source>
</evidence>
<name>J4H2R7_9APHY</name>
<keyword evidence="2" id="KW-1185">Reference proteome</keyword>
<dbReference type="Proteomes" id="UP000006352">
    <property type="component" value="Unassembled WGS sequence"/>
</dbReference>
<reference evidence="1 2" key="1">
    <citation type="journal article" date="2012" name="Appl. Environ. Microbiol.">
        <title>Short-read sequencing for genomic analysis of the brown rot fungus Fibroporia radiculosa.</title>
        <authorList>
            <person name="Tang J.D."/>
            <person name="Perkins A.D."/>
            <person name="Sonstegard T.S."/>
            <person name="Schroeder S.G."/>
            <person name="Burgess S.C."/>
            <person name="Diehl S.V."/>
        </authorList>
    </citation>
    <scope>NUCLEOTIDE SEQUENCE [LARGE SCALE GENOMIC DNA]</scope>
    <source>
        <strain evidence="1 2">TFFH 294</strain>
    </source>
</reference>
<sequence>MARWDAQLRTGTSPVRTVIDALVDKATYVHRRHLTSVKFWPSLSAPPPHVVISIRQPRALKCHSDITLVNAGGRRYQKNHIPTYEEASPERFPTYQITMHGYTPEDKARERCPSVELAASMSASLPAVEGLSISGDEGLTASLPGDF</sequence>
<dbReference type="EMBL" id="HE797058">
    <property type="protein sequence ID" value="CCM01994.1"/>
    <property type="molecule type" value="Genomic_DNA"/>
</dbReference>
<dbReference type="InParanoid" id="J4H2R7"/>
<accession>J4H2R7</accession>
<dbReference type="RefSeq" id="XP_012181277.1">
    <property type="nucleotide sequence ID" value="XM_012325887.1"/>
</dbReference>
<dbReference type="AlphaFoldDB" id="J4H2R7"/>
<evidence type="ECO:0000313" key="2">
    <source>
        <dbReference type="Proteomes" id="UP000006352"/>
    </source>
</evidence>
<organism evidence="1 2">
    <name type="scientific">Fibroporia radiculosa</name>
    <dbReference type="NCBI Taxonomy" id="599839"/>
    <lineage>
        <taxon>Eukaryota</taxon>
        <taxon>Fungi</taxon>
        <taxon>Dikarya</taxon>
        <taxon>Basidiomycota</taxon>
        <taxon>Agaricomycotina</taxon>
        <taxon>Agaricomycetes</taxon>
        <taxon>Polyporales</taxon>
        <taxon>Fibroporiaceae</taxon>
        <taxon>Fibroporia</taxon>
    </lineage>
</organism>
<proteinExistence type="predicted"/>